<reference evidence="3 4" key="1">
    <citation type="submission" date="2019-09" db="EMBL/GenBank/DDBJ databases">
        <authorList>
            <person name="Cao W.R."/>
        </authorList>
    </citation>
    <scope>NUCLEOTIDE SEQUENCE [LARGE SCALE GENOMIC DNA]</scope>
    <source>
        <strain evidence="4">a4</strain>
    </source>
</reference>
<dbReference type="Gene3D" id="2.40.128.110">
    <property type="entry name" value="Lipid/polyisoprenoid-binding, YceI-like"/>
    <property type="match status" value="1"/>
</dbReference>
<dbReference type="EMBL" id="WAAU01000024">
    <property type="protein sequence ID" value="KAB1155279.1"/>
    <property type="molecule type" value="Genomic_DNA"/>
</dbReference>
<feature type="domain" description="Lipid/polyisoprenoid-binding YceI-like" evidence="2">
    <location>
        <begin position="36"/>
        <end position="175"/>
    </location>
</feature>
<protein>
    <submittedName>
        <fullName evidence="3">YceI family protein</fullName>
    </submittedName>
</protein>
<dbReference type="InterPro" id="IPR036761">
    <property type="entry name" value="TTHA0802/YceI-like_sf"/>
</dbReference>
<dbReference type="Pfam" id="PF04264">
    <property type="entry name" value="YceI"/>
    <property type="match status" value="1"/>
</dbReference>
<accession>A0A7J5AE07</accession>
<evidence type="ECO:0000313" key="4">
    <source>
        <dbReference type="Proteomes" id="UP000467305"/>
    </source>
</evidence>
<proteinExistence type="predicted"/>
<dbReference type="Proteomes" id="UP000467305">
    <property type="component" value="Unassembled WGS sequence"/>
</dbReference>
<dbReference type="AlphaFoldDB" id="A0A7J5AE07"/>
<feature type="chain" id="PRO_5029783715" evidence="1">
    <location>
        <begin position="19"/>
        <end position="180"/>
    </location>
</feature>
<dbReference type="RefSeq" id="WP_150900388.1">
    <property type="nucleotide sequence ID" value="NZ_WAAU01000024.1"/>
</dbReference>
<gene>
    <name evidence="3" type="ORF">F7018_12450</name>
</gene>
<evidence type="ECO:0000313" key="3">
    <source>
        <dbReference type="EMBL" id="KAB1155279.1"/>
    </source>
</evidence>
<keyword evidence="1" id="KW-0732">Signal</keyword>
<comment type="caution">
    <text evidence="3">The sequence shown here is derived from an EMBL/GenBank/DDBJ whole genome shotgun (WGS) entry which is preliminary data.</text>
</comment>
<dbReference type="OrthoDB" id="116832at2"/>
<organism evidence="3 4">
    <name type="scientific">Tenacibaculum aiptasiae</name>
    <dbReference type="NCBI Taxonomy" id="426481"/>
    <lineage>
        <taxon>Bacteria</taxon>
        <taxon>Pseudomonadati</taxon>
        <taxon>Bacteroidota</taxon>
        <taxon>Flavobacteriia</taxon>
        <taxon>Flavobacteriales</taxon>
        <taxon>Flavobacteriaceae</taxon>
        <taxon>Tenacibaculum</taxon>
    </lineage>
</organism>
<dbReference type="SUPFAM" id="SSF101874">
    <property type="entry name" value="YceI-like"/>
    <property type="match status" value="1"/>
</dbReference>
<dbReference type="InterPro" id="IPR007372">
    <property type="entry name" value="Lipid/polyisoprenoid-bd_YceI"/>
</dbReference>
<feature type="signal peptide" evidence="1">
    <location>
        <begin position="1"/>
        <end position="18"/>
    </location>
</feature>
<keyword evidence="4" id="KW-1185">Reference proteome</keyword>
<name>A0A7J5AE07_9FLAO</name>
<evidence type="ECO:0000256" key="1">
    <source>
        <dbReference type="SAM" id="SignalP"/>
    </source>
</evidence>
<sequence length="180" mass="20175">MKKIIILAIILLSQSIAAQKYFTRTGSTHFKASVEAFEPVEATNNSSTAILKTNTGDIAAQLFITAFKFKVALMQEHFNENYMDSDQYPKATFRGKLEGFSLENLSSSKEFPLKGTITVRGKKKKVSTTAKVVLKNNKIMLSSKFFVQPQDFGIKIPSIVRKKIAEQINISIAYELVEKK</sequence>
<evidence type="ECO:0000259" key="2">
    <source>
        <dbReference type="Pfam" id="PF04264"/>
    </source>
</evidence>